<protein>
    <recommendedName>
        <fullName evidence="4">Secreted protein</fullName>
    </recommendedName>
</protein>
<evidence type="ECO:0000313" key="3">
    <source>
        <dbReference type="Proteomes" id="UP000572984"/>
    </source>
</evidence>
<dbReference type="Proteomes" id="UP000572984">
    <property type="component" value="Unassembled WGS sequence"/>
</dbReference>
<evidence type="ECO:0000313" key="2">
    <source>
        <dbReference type="EMBL" id="MBA1157147.1"/>
    </source>
</evidence>
<accession>A0A838BNN0</accession>
<dbReference type="EMBL" id="JACDXJ010000001">
    <property type="protein sequence ID" value="MBA1157147.1"/>
    <property type="molecule type" value="Genomic_DNA"/>
</dbReference>
<organism evidence="2 3">
    <name type="scientific">Microvirga mediterraneensis</name>
    <dbReference type="NCBI Taxonomy" id="2754695"/>
    <lineage>
        <taxon>Bacteria</taxon>
        <taxon>Pseudomonadati</taxon>
        <taxon>Pseudomonadota</taxon>
        <taxon>Alphaproteobacteria</taxon>
        <taxon>Hyphomicrobiales</taxon>
        <taxon>Methylobacteriaceae</taxon>
        <taxon>Microvirga</taxon>
    </lineage>
</organism>
<dbReference type="AlphaFoldDB" id="A0A838BNN0"/>
<keyword evidence="3" id="KW-1185">Reference proteome</keyword>
<reference evidence="2 3" key="1">
    <citation type="submission" date="2020-07" db="EMBL/GenBank/DDBJ databases">
        <title>Draft genome and description of Microvirga mediterraneensis Marseille-Q2068 sp. nov.</title>
        <authorList>
            <person name="Boxberger M."/>
        </authorList>
    </citation>
    <scope>NUCLEOTIDE SEQUENCE [LARGE SCALE GENOMIC DNA]</scope>
    <source>
        <strain evidence="2 3">Marseille-Q2068</strain>
    </source>
</reference>
<evidence type="ECO:0008006" key="4">
    <source>
        <dbReference type="Google" id="ProtNLM"/>
    </source>
</evidence>
<keyword evidence="1" id="KW-0732">Signal</keyword>
<name>A0A838BNN0_9HYPH</name>
<gene>
    <name evidence="2" type="ORF">H0S73_13520</name>
</gene>
<dbReference type="RefSeq" id="WP_181052649.1">
    <property type="nucleotide sequence ID" value="NZ_JACDXJ010000001.1"/>
</dbReference>
<evidence type="ECO:0000256" key="1">
    <source>
        <dbReference type="SAM" id="SignalP"/>
    </source>
</evidence>
<feature type="chain" id="PRO_5032878765" description="Secreted protein" evidence="1">
    <location>
        <begin position="24"/>
        <end position="145"/>
    </location>
</feature>
<comment type="caution">
    <text evidence="2">The sequence shown here is derived from an EMBL/GenBank/DDBJ whole genome shotgun (WGS) entry which is preliminary data.</text>
</comment>
<sequence>MKKLAIFAGAGFMVLGGMGAALAQSSPAISGTPGSLFPEAAPHEIRMINGVPCRTVLDPNTRDTRIPIACAGQVSGVVAPMGGDVVTTGSIVPAPVGPMMAAPMPMASPDPYAAPHEIRTVNGVPCRTVLDPNTRDTRIPVSCGY</sequence>
<proteinExistence type="predicted"/>
<feature type="signal peptide" evidence="1">
    <location>
        <begin position="1"/>
        <end position="23"/>
    </location>
</feature>